<dbReference type="Gene3D" id="1.10.10.10">
    <property type="entry name" value="Winged helix-like DNA-binding domain superfamily/Winged helix DNA-binding domain"/>
    <property type="match status" value="1"/>
</dbReference>
<evidence type="ECO:0000256" key="1">
    <source>
        <dbReference type="ARBA" id="ARBA00023015"/>
    </source>
</evidence>
<dbReference type="SMART" id="SM00895">
    <property type="entry name" value="FCD"/>
    <property type="match status" value="1"/>
</dbReference>
<dbReference type="SUPFAM" id="SSF46785">
    <property type="entry name" value="Winged helix' DNA-binding domain"/>
    <property type="match status" value="1"/>
</dbReference>
<feature type="domain" description="HTH gntR-type" evidence="4">
    <location>
        <begin position="1"/>
        <end position="61"/>
    </location>
</feature>
<evidence type="ECO:0000256" key="3">
    <source>
        <dbReference type="ARBA" id="ARBA00023163"/>
    </source>
</evidence>
<dbReference type="EMBL" id="CADCVO010000608">
    <property type="protein sequence ID" value="CAA9528443.1"/>
    <property type="molecule type" value="Genomic_DNA"/>
</dbReference>
<evidence type="ECO:0000256" key="2">
    <source>
        <dbReference type="ARBA" id="ARBA00023125"/>
    </source>
</evidence>
<dbReference type="InterPro" id="IPR008920">
    <property type="entry name" value="TF_FadR/GntR_C"/>
</dbReference>
<keyword evidence="1" id="KW-0805">Transcription regulation</keyword>
<sequence length="234" mass="26260">MTEIRTRVMTGELPIGSWLRQEALAAEFNVSRMPVREALRKLEAAEILELIPNRGALVRGPRVQDVRDSYVVRADLEGLAAEIAATRITEEQLAELRDAERRFAGAARAYLKGEPGSDSFGRSEWIGANDTFHTVVQRASGNPRLERTILDLHSIFPRFLTSQPLIEDPSRFEPNIEEHRRVRAALESRDPAESRAAMTAHVLHAGELVADWFARRERALSDLAPPAGPRPRRT</sequence>
<dbReference type="PANTHER" id="PTHR43537:SF24">
    <property type="entry name" value="GLUCONATE OPERON TRANSCRIPTIONAL REPRESSOR"/>
    <property type="match status" value="1"/>
</dbReference>
<dbReference type="InterPro" id="IPR000524">
    <property type="entry name" value="Tscrpt_reg_HTH_GntR"/>
</dbReference>
<dbReference type="SUPFAM" id="SSF48008">
    <property type="entry name" value="GntR ligand-binding domain-like"/>
    <property type="match status" value="1"/>
</dbReference>
<dbReference type="PROSITE" id="PS50949">
    <property type="entry name" value="HTH_GNTR"/>
    <property type="match status" value="1"/>
</dbReference>
<dbReference type="Pfam" id="PF00392">
    <property type="entry name" value="GntR"/>
    <property type="match status" value="1"/>
</dbReference>
<dbReference type="GO" id="GO:0003700">
    <property type="term" value="F:DNA-binding transcription factor activity"/>
    <property type="evidence" value="ECO:0007669"/>
    <property type="project" value="InterPro"/>
</dbReference>
<dbReference type="InterPro" id="IPR011711">
    <property type="entry name" value="GntR_C"/>
</dbReference>
<organism evidence="5">
    <name type="scientific">uncultured Solirubrobacteraceae bacterium</name>
    <dbReference type="NCBI Taxonomy" id="1162706"/>
    <lineage>
        <taxon>Bacteria</taxon>
        <taxon>Bacillati</taxon>
        <taxon>Actinomycetota</taxon>
        <taxon>Thermoleophilia</taxon>
        <taxon>Solirubrobacterales</taxon>
        <taxon>Solirubrobacteraceae</taxon>
        <taxon>environmental samples</taxon>
    </lineage>
</organism>
<accession>A0A6J4TQ13</accession>
<dbReference type="Gene3D" id="1.20.120.530">
    <property type="entry name" value="GntR ligand-binding domain-like"/>
    <property type="match status" value="1"/>
</dbReference>
<proteinExistence type="predicted"/>
<dbReference type="PANTHER" id="PTHR43537">
    <property type="entry name" value="TRANSCRIPTIONAL REGULATOR, GNTR FAMILY"/>
    <property type="match status" value="1"/>
</dbReference>
<gene>
    <name evidence="5" type="ORF">AVDCRST_MAG13-3945</name>
</gene>
<keyword evidence="2" id="KW-0238">DNA-binding</keyword>
<dbReference type="AlphaFoldDB" id="A0A6J4TQ13"/>
<dbReference type="InterPro" id="IPR036390">
    <property type="entry name" value="WH_DNA-bd_sf"/>
</dbReference>
<dbReference type="Pfam" id="PF07729">
    <property type="entry name" value="FCD"/>
    <property type="match status" value="1"/>
</dbReference>
<keyword evidence="3" id="KW-0804">Transcription</keyword>
<dbReference type="GO" id="GO:0003677">
    <property type="term" value="F:DNA binding"/>
    <property type="evidence" value="ECO:0007669"/>
    <property type="project" value="UniProtKB-KW"/>
</dbReference>
<protein>
    <submittedName>
        <fullName evidence="5">Transcriptional regulator, GntR family</fullName>
    </submittedName>
</protein>
<evidence type="ECO:0000313" key="5">
    <source>
        <dbReference type="EMBL" id="CAA9528443.1"/>
    </source>
</evidence>
<name>A0A6J4TQ13_9ACTN</name>
<dbReference type="SMART" id="SM00345">
    <property type="entry name" value="HTH_GNTR"/>
    <property type="match status" value="1"/>
</dbReference>
<reference evidence="5" key="1">
    <citation type="submission" date="2020-02" db="EMBL/GenBank/DDBJ databases">
        <authorList>
            <person name="Meier V. D."/>
        </authorList>
    </citation>
    <scope>NUCLEOTIDE SEQUENCE</scope>
    <source>
        <strain evidence="5">AVDCRST_MAG13</strain>
    </source>
</reference>
<dbReference type="InterPro" id="IPR036388">
    <property type="entry name" value="WH-like_DNA-bd_sf"/>
</dbReference>
<evidence type="ECO:0000259" key="4">
    <source>
        <dbReference type="PROSITE" id="PS50949"/>
    </source>
</evidence>